<dbReference type="EMBL" id="JAUOEL010000005">
    <property type="protein sequence ID" value="MDO5975586.1"/>
    <property type="molecule type" value="Genomic_DNA"/>
</dbReference>
<accession>A0ABT8WR10</accession>
<feature type="region of interest" description="Disordered" evidence="1">
    <location>
        <begin position="81"/>
        <end position="101"/>
    </location>
</feature>
<protein>
    <submittedName>
        <fullName evidence="2">Uncharacterized protein</fullName>
    </submittedName>
</protein>
<evidence type="ECO:0000256" key="1">
    <source>
        <dbReference type="SAM" id="MobiDB-lite"/>
    </source>
</evidence>
<evidence type="ECO:0000313" key="3">
    <source>
        <dbReference type="Proteomes" id="UP001176806"/>
    </source>
</evidence>
<reference evidence="2" key="1">
    <citation type="submission" date="2023-07" db="EMBL/GenBank/DDBJ databases">
        <title>Two novel species in the genus Flavivirga.</title>
        <authorList>
            <person name="Kwon K."/>
        </authorList>
    </citation>
    <scope>NUCLEOTIDE SEQUENCE</scope>
    <source>
        <strain evidence="2">KACC 14158</strain>
    </source>
</reference>
<gene>
    <name evidence="2" type="ORF">Q4Q40_15440</name>
</gene>
<evidence type="ECO:0000313" key="2">
    <source>
        <dbReference type="EMBL" id="MDO5975586.1"/>
    </source>
</evidence>
<organism evidence="2 3">
    <name type="scientific">Flavivirga jejuensis</name>
    <dbReference type="NCBI Taxonomy" id="870487"/>
    <lineage>
        <taxon>Bacteria</taxon>
        <taxon>Pseudomonadati</taxon>
        <taxon>Bacteroidota</taxon>
        <taxon>Flavobacteriia</taxon>
        <taxon>Flavobacteriales</taxon>
        <taxon>Flavobacteriaceae</taxon>
        <taxon>Flavivirga</taxon>
    </lineage>
</organism>
<comment type="caution">
    <text evidence="2">The sequence shown here is derived from an EMBL/GenBank/DDBJ whole genome shotgun (WGS) entry which is preliminary data.</text>
</comment>
<dbReference type="RefSeq" id="WP_303302794.1">
    <property type="nucleotide sequence ID" value="NZ_BAABDA010000050.1"/>
</dbReference>
<name>A0ABT8WR10_9FLAO</name>
<feature type="compositionally biased region" description="Basic and acidic residues" evidence="1">
    <location>
        <begin position="87"/>
        <end position="101"/>
    </location>
</feature>
<keyword evidence="3" id="KW-1185">Reference proteome</keyword>
<proteinExistence type="predicted"/>
<sequence>MDDKTKVSEEYIDIEAFNQGYEVAKELGLKPDALNGINAGNNRMQSMKEGMEQYHKEVALEKAKTQNKDIIPPFDMDSIDNNYIDLTPDKEDKDKGLDMDI</sequence>
<dbReference type="Proteomes" id="UP001176806">
    <property type="component" value="Unassembled WGS sequence"/>
</dbReference>